<proteinExistence type="predicted"/>
<protein>
    <recommendedName>
        <fullName evidence="1">Major capsid protein N-terminal domain-containing protein</fullName>
    </recommendedName>
</protein>
<dbReference type="AlphaFoldDB" id="A0A6C0KLH6"/>
<dbReference type="Gene3D" id="2.70.9.10">
    <property type="entry name" value="Adenovirus Type 2 Hexon, domain 4"/>
    <property type="match status" value="1"/>
</dbReference>
<dbReference type="SUPFAM" id="SSF49749">
    <property type="entry name" value="Group II dsDNA viruses VP"/>
    <property type="match status" value="2"/>
</dbReference>
<sequence>MPGGLLNIIACGNADIILTGNPTKTFFKTVYAKHTNFGIQKFRLDYNGSRDLNPNLESKYVFKVPRHAELLMDAYFVFSLPHIWSTLLPPSMPNDCWKPYHFKWIENLGTNMIKSVRILIGTQLIQEYNGEYINCIAERDFNEEKKKIFNNMIGNTVELHHPEFYGGKRNNTYPNAFYTPNITGQEPSIRGRKIYVPLCPWFMNDSKMALPLVCLQYSELSIEITLRPIKEMFTINNINASTLDETIVQNVNHIYEARLKELYKRIQPDFAIERHELYRFLQPPPNIELNEDSYLNKTNNWDADVHIIANYGFLTQEESKVFALNEQKYLIKDVKINKYINIVGTKKIKLESNALVSNWTWFYRRSDAYLRNEWSNYTNWESSFLPYDLIKSENSTPYDIPNVNNIGPGRDIIQEDKTIDTYMRIPTNHRNTPLFSIQNQKFILNSFSIVIDGKLRETELDEGVFRFIEKFRGTNSSNDLGLYHYNFCLDTTNYLQPSGAMNLNRFKTIEFEMTTIVPNVDPDVEHAVLCDADGGVIAVTREEPLYLYTYDMHLFEERYNVLRFISGNAGLLFAR</sequence>
<name>A0A6C0KLH6_9ZZZZ</name>
<dbReference type="EMBL" id="MN740921">
    <property type="protein sequence ID" value="QHU18016.1"/>
    <property type="molecule type" value="Genomic_DNA"/>
</dbReference>
<dbReference type="InterPro" id="IPR038519">
    <property type="entry name" value="MCP_C_sf"/>
</dbReference>
<reference evidence="2" key="1">
    <citation type="journal article" date="2020" name="Nature">
        <title>Giant virus diversity and host interactions through global metagenomics.</title>
        <authorList>
            <person name="Schulz F."/>
            <person name="Roux S."/>
            <person name="Paez-Espino D."/>
            <person name="Jungbluth S."/>
            <person name="Walsh D.A."/>
            <person name="Denef V.J."/>
            <person name="McMahon K.D."/>
            <person name="Konstantinidis K.T."/>
            <person name="Eloe-Fadrosh E.A."/>
            <person name="Kyrpides N.C."/>
            <person name="Woyke T."/>
        </authorList>
    </citation>
    <scope>NUCLEOTIDE SEQUENCE</scope>
    <source>
        <strain evidence="2">GVMAG-S-3300012919-55</strain>
    </source>
</reference>
<feature type="domain" description="Major capsid protein N-terminal" evidence="1">
    <location>
        <begin position="25"/>
        <end position="247"/>
    </location>
</feature>
<dbReference type="InterPro" id="IPR016112">
    <property type="entry name" value="VP_dsDNA_II"/>
</dbReference>
<dbReference type="InterPro" id="IPR031654">
    <property type="entry name" value="Capsid_N"/>
</dbReference>
<dbReference type="Gene3D" id="2.70.9.20">
    <property type="entry name" value="Major capsid protein Vp54"/>
    <property type="match status" value="1"/>
</dbReference>
<dbReference type="Pfam" id="PF16903">
    <property type="entry name" value="Capsid_N"/>
    <property type="match status" value="1"/>
</dbReference>
<organism evidence="2">
    <name type="scientific">viral metagenome</name>
    <dbReference type="NCBI Taxonomy" id="1070528"/>
    <lineage>
        <taxon>unclassified sequences</taxon>
        <taxon>metagenomes</taxon>
        <taxon>organismal metagenomes</taxon>
    </lineage>
</organism>
<accession>A0A6C0KLH6</accession>
<evidence type="ECO:0000259" key="1">
    <source>
        <dbReference type="Pfam" id="PF16903"/>
    </source>
</evidence>
<evidence type="ECO:0000313" key="2">
    <source>
        <dbReference type="EMBL" id="QHU18016.1"/>
    </source>
</evidence>